<dbReference type="InterPro" id="IPR036388">
    <property type="entry name" value="WH-like_DNA-bd_sf"/>
</dbReference>
<dbReference type="PANTHER" id="PTHR33169">
    <property type="entry name" value="PADR-FAMILY TRANSCRIPTIONAL REGULATOR"/>
    <property type="match status" value="1"/>
</dbReference>
<dbReference type="AlphaFoldDB" id="A0A9X1HXM1"/>
<gene>
    <name evidence="2" type="ORF">LDX50_25880</name>
</gene>
<dbReference type="InterPro" id="IPR052509">
    <property type="entry name" value="Metal_resp_DNA-bind_regulator"/>
</dbReference>
<dbReference type="RefSeq" id="WP_225699182.1">
    <property type="nucleotide sequence ID" value="NZ_JAIXNE010000005.1"/>
</dbReference>
<accession>A0A9X1HXM1</accession>
<protein>
    <submittedName>
        <fullName evidence="2">PadR family transcriptional regulator</fullName>
    </submittedName>
</protein>
<keyword evidence="3" id="KW-1185">Reference proteome</keyword>
<dbReference type="Proteomes" id="UP001139409">
    <property type="component" value="Unassembled WGS sequence"/>
</dbReference>
<evidence type="ECO:0000259" key="1">
    <source>
        <dbReference type="Pfam" id="PF03551"/>
    </source>
</evidence>
<organism evidence="2 3">
    <name type="scientific">Fulvivirga sedimenti</name>
    <dbReference type="NCBI Taxonomy" id="2879465"/>
    <lineage>
        <taxon>Bacteria</taxon>
        <taxon>Pseudomonadati</taxon>
        <taxon>Bacteroidota</taxon>
        <taxon>Cytophagia</taxon>
        <taxon>Cytophagales</taxon>
        <taxon>Fulvivirgaceae</taxon>
        <taxon>Fulvivirga</taxon>
    </lineage>
</organism>
<reference evidence="2" key="1">
    <citation type="submission" date="2021-09" db="EMBL/GenBank/DDBJ databases">
        <title>Fulvivirga sp. isolated from coastal sediment.</title>
        <authorList>
            <person name="Yu H."/>
        </authorList>
    </citation>
    <scope>NUCLEOTIDE SEQUENCE</scope>
    <source>
        <strain evidence="2">1062</strain>
    </source>
</reference>
<dbReference type="EMBL" id="JAIXNE010000005">
    <property type="protein sequence ID" value="MCA6078329.1"/>
    <property type="molecule type" value="Genomic_DNA"/>
</dbReference>
<comment type="caution">
    <text evidence="2">The sequence shown here is derived from an EMBL/GenBank/DDBJ whole genome shotgun (WGS) entry which is preliminary data.</text>
</comment>
<dbReference type="InterPro" id="IPR036390">
    <property type="entry name" value="WH_DNA-bd_sf"/>
</dbReference>
<name>A0A9X1HXM1_9BACT</name>
<proteinExistence type="predicted"/>
<feature type="domain" description="Transcription regulator PadR N-terminal" evidence="1">
    <location>
        <begin position="15"/>
        <end position="87"/>
    </location>
</feature>
<dbReference type="PANTHER" id="PTHR33169:SF14">
    <property type="entry name" value="TRANSCRIPTIONAL REGULATOR RV3488"/>
    <property type="match status" value="1"/>
</dbReference>
<dbReference type="InterPro" id="IPR005149">
    <property type="entry name" value="Tscrpt_reg_PadR_N"/>
</dbReference>
<dbReference type="SUPFAM" id="SSF46785">
    <property type="entry name" value="Winged helix' DNA-binding domain"/>
    <property type="match status" value="1"/>
</dbReference>
<evidence type="ECO:0000313" key="3">
    <source>
        <dbReference type="Proteomes" id="UP001139409"/>
    </source>
</evidence>
<dbReference type="Pfam" id="PF03551">
    <property type="entry name" value="PadR"/>
    <property type="match status" value="1"/>
</dbReference>
<dbReference type="Gene3D" id="1.10.10.10">
    <property type="entry name" value="Winged helix-like DNA-binding domain superfamily/Winged helix DNA-binding domain"/>
    <property type="match status" value="1"/>
</dbReference>
<sequence>MSSNQYIKGTIKPIVLKLLSENKRMYGYEITQEVKRLSGGEIEITYGALYPILYKLENETLLKTEQEIVDNRVRKYYSLTEKGKEEARVKVAELEQFLDVIRTVLAPSPKPGLLAWGI</sequence>
<evidence type="ECO:0000313" key="2">
    <source>
        <dbReference type="EMBL" id="MCA6078329.1"/>
    </source>
</evidence>